<dbReference type="EMBL" id="CP039352">
    <property type="protein sequence ID" value="QCE03086.1"/>
    <property type="molecule type" value="Genomic_DNA"/>
</dbReference>
<organism evidence="1 2">
    <name type="scientific">Vigna unguiculata</name>
    <name type="common">Cowpea</name>
    <dbReference type="NCBI Taxonomy" id="3917"/>
    <lineage>
        <taxon>Eukaryota</taxon>
        <taxon>Viridiplantae</taxon>
        <taxon>Streptophyta</taxon>
        <taxon>Embryophyta</taxon>
        <taxon>Tracheophyta</taxon>
        <taxon>Spermatophyta</taxon>
        <taxon>Magnoliopsida</taxon>
        <taxon>eudicotyledons</taxon>
        <taxon>Gunneridae</taxon>
        <taxon>Pentapetalae</taxon>
        <taxon>rosids</taxon>
        <taxon>fabids</taxon>
        <taxon>Fabales</taxon>
        <taxon>Fabaceae</taxon>
        <taxon>Papilionoideae</taxon>
        <taxon>50 kb inversion clade</taxon>
        <taxon>NPAAA clade</taxon>
        <taxon>indigoferoid/millettioid clade</taxon>
        <taxon>Phaseoleae</taxon>
        <taxon>Vigna</taxon>
    </lineage>
</organism>
<dbReference type="PROSITE" id="PS51257">
    <property type="entry name" value="PROKAR_LIPOPROTEIN"/>
    <property type="match status" value="1"/>
</dbReference>
<protein>
    <submittedName>
        <fullName evidence="1">Uncharacterized protein</fullName>
    </submittedName>
</protein>
<reference evidence="1 2" key="1">
    <citation type="submission" date="2019-04" db="EMBL/GenBank/DDBJ databases">
        <title>An improved genome assembly and genetic linkage map for asparagus bean, Vigna unguiculata ssp. sesquipedialis.</title>
        <authorList>
            <person name="Xia Q."/>
            <person name="Zhang R."/>
            <person name="Dong Y."/>
        </authorList>
    </citation>
    <scope>NUCLEOTIDE SEQUENCE [LARGE SCALE GENOMIC DNA]</scope>
    <source>
        <tissue evidence="1">Leaf</tissue>
    </source>
</reference>
<name>A0A4D6MNM9_VIGUN</name>
<dbReference type="AlphaFoldDB" id="A0A4D6MNM9"/>
<evidence type="ECO:0000313" key="2">
    <source>
        <dbReference type="Proteomes" id="UP000501690"/>
    </source>
</evidence>
<evidence type="ECO:0000313" key="1">
    <source>
        <dbReference type="EMBL" id="QCE03086.1"/>
    </source>
</evidence>
<gene>
    <name evidence="1" type="ORF">DEO72_LG8g1105</name>
</gene>
<sequence>MGKVRGEFMAVPHLMDVIPWTLLGGVHAGASSIGCNSTRVTWWCLKVRT</sequence>
<accession>A0A4D6MNM9</accession>
<proteinExistence type="predicted"/>
<dbReference type="Proteomes" id="UP000501690">
    <property type="component" value="Linkage Group LG8"/>
</dbReference>
<keyword evidence="2" id="KW-1185">Reference proteome</keyword>